<evidence type="ECO:0000313" key="16">
    <source>
        <dbReference type="EMBL" id="MBM0105404.1"/>
    </source>
</evidence>
<comment type="cofactor">
    <cofactor evidence="13">
        <name>FAD</name>
        <dbReference type="ChEBI" id="CHEBI:57692"/>
    </cofactor>
    <text evidence="13">Binds 1 FAD per subunit.</text>
</comment>
<dbReference type="PRINTS" id="PR00411">
    <property type="entry name" value="PNDRDTASEI"/>
</dbReference>
<evidence type="ECO:0000256" key="9">
    <source>
        <dbReference type="ARBA" id="ARBA00023027"/>
    </source>
</evidence>
<keyword evidence="17" id="KW-1185">Reference proteome</keyword>
<dbReference type="InterPro" id="IPR016156">
    <property type="entry name" value="FAD/NAD-linked_Rdtase_dimer_sf"/>
</dbReference>
<dbReference type="Gene3D" id="3.30.390.30">
    <property type="match status" value="1"/>
</dbReference>
<dbReference type="RefSeq" id="WP_203167448.1">
    <property type="nucleotide sequence ID" value="NZ_JAEVLS010000002.1"/>
</dbReference>
<dbReference type="EC" id="1.8.1.4" evidence="3 13"/>
<comment type="catalytic activity">
    <reaction evidence="12 13">
        <text>N(6)-[(R)-dihydrolipoyl]-L-lysyl-[protein] + NAD(+) = N(6)-[(R)-lipoyl]-L-lysyl-[protein] + NADH + H(+)</text>
        <dbReference type="Rhea" id="RHEA:15045"/>
        <dbReference type="Rhea" id="RHEA-COMP:10474"/>
        <dbReference type="Rhea" id="RHEA-COMP:10475"/>
        <dbReference type="ChEBI" id="CHEBI:15378"/>
        <dbReference type="ChEBI" id="CHEBI:57540"/>
        <dbReference type="ChEBI" id="CHEBI:57945"/>
        <dbReference type="ChEBI" id="CHEBI:83099"/>
        <dbReference type="ChEBI" id="CHEBI:83100"/>
        <dbReference type="EC" id="1.8.1.4"/>
    </reaction>
</comment>
<evidence type="ECO:0000313" key="17">
    <source>
        <dbReference type="Proteomes" id="UP000661077"/>
    </source>
</evidence>
<evidence type="ECO:0000256" key="2">
    <source>
        <dbReference type="ARBA" id="ARBA00007532"/>
    </source>
</evidence>
<keyword evidence="10" id="KW-1015">Disulfide bond</keyword>
<dbReference type="InterPro" id="IPR036188">
    <property type="entry name" value="FAD/NAD-bd_sf"/>
</dbReference>
<dbReference type="Pfam" id="PF07992">
    <property type="entry name" value="Pyr_redox_2"/>
    <property type="match status" value="1"/>
</dbReference>
<comment type="similarity">
    <text evidence="2 13">Belongs to the class-I pyridine nucleotide-disulfide oxidoreductase family.</text>
</comment>
<dbReference type="SUPFAM" id="SSF51905">
    <property type="entry name" value="FAD/NAD(P)-binding domain"/>
    <property type="match status" value="1"/>
</dbReference>
<reference evidence="16 17" key="1">
    <citation type="journal article" date="2021" name="Int. J. Syst. Evol. Microbiol.">
        <title>Steroidobacter gossypii sp. nov., isolated from soil of cotton cropping field.</title>
        <authorList>
            <person name="Huang R."/>
            <person name="Yang S."/>
            <person name="Zhen C."/>
            <person name="Liu W."/>
        </authorList>
    </citation>
    <scope>NUCLEOTIDE SEQUENCE [LARGE SCALE GENOMIC DNA]</scope>
    <source>
        <strain evidence="16 17">S1-65</strain>
    </source>
</reference>
<keyword evidence="7 13" id="KW-0274">FAD</keyword>
<evidence type="ECO:0000256" key="5">
    <source>
        <dbReference type="ARBA" id="ARBA00022490"/>
    </source>
</evidence>
<evidence type="ECO:0000256" key="11">
    <source>
        <dbReference type="ARBA" id="ARBA00023284"/>
    </source>
</evidence>
<evidence type="ECO:0000256" key="6">
    <source>
        <dbReference type="ARBA" id="ARBA00022630"/>
    </source>
</evidence>
<dbReference type="PROSITE" id="PS00076">
    <property type="entry name" value="PYRIDINE_REDOX_1"/>
    <property type="match status" value="1"/>
</dbReference>
<comment type="miscellaneous">
    <text evidence="13">The active site is a redox-active disulfide bond.</text>
</comment>
<dbReference type="InterPro" id="IPR050151">
    <property type="entry name" value="Class-I_Pyr_Nuc-Dis_Oxidored"/>
</dbReference>
<evidence type="ECO:0000259" key="15">
    <source>
        <dbReference type="Pfam" id="PF07992"/>
    </source>
</evidence>
<evidence type="ECO:0000256" key="4">
    <source>
        <dbReference type="ARBA" id="ARBA00016961"/>
    </source>
</evidence>
<dbReference type="PANTHER" id="PTHR22912">
    <property type="entry name" value="DISULFIDE OXIDOREDUCTASE"/>
    <property type="match status" value="1"/>
</dbReference>
<evidence type="ECO:0000256" key="3">
    <source>
        <dbReference type="ARBA" id="ARBA00012608"/>
    </source>
</evidence>
<organism evidence="16 17">
    <name type="scientific">Steroidobacter gossypii</name>
    <dbReference type="NCBI Taxonomy" id="2805490"/>
    <lineage>
        <taxon>Bacteria</taxon>
        <taxon>Pseudomonadati</taxon>
        <taxon>Pseudomonadota</taxon>
        <taxon>Gammaproteobacteria</taxon>
        <taxon>Steroidobacterales</taxon>
        <taxon>Steroidobacteraceae</taxon>
        <taxon>Steroidobacter</taxon>
    </lineage>
</organism>
<keyword evidence="6 13" id="KW-0285">Flavoprotein</keyword>
<keyword evidence="9 13" id="KW-0520">NAD</keyword>
<dbReference type="NCBIfam" id="TIGR01350">
    <property type="entry name" value="lipoamide_DH"/>
    <property type="match status" value="1"/>
</dbReference>
<proteinExistence type="inferred from homology"/>
<dbReference type="Proteomes" id="UP000661077">
    <property type="component" value="Unassembled WGS sequence"/>
</dbReference>
<evidence type="ECO:0000256" key="1">
    <source>
        <dbReference type="ARBA" id="ARBA00004496"/>
    </source>
</evidence>
<dbReference type="InterPro" id="IPR023753">
    <property type="entry name" value="FAD/NAD-binding_dom"/>
</dbReference>
<evidence type="ECO:0000256" key="8">
    <source>
        <dbReference type="ARBA" id="ARBA00023002"/>
    </source>
</evidence>
<dbReference type="EMBL" id="JAEVLS010000002">
    <property type="protein sequence ID" value="MBM0105404.1"/>
    <property type="molecule type" value="Genomic_DNA"/>
</dbReference>
<evidence type="ECO:0000256" key="12">
    <source>
        <dbReference type="ARBA" id="ARBA00049187"/>
    </source>
</evidence>
<keyword evidence="8 13" id="KW-0560">Oxidoreductase</keyword>
<dbReference type="InterPro" id="IPR006258">
    <property type="entry name" value="Lipoamide_DH"/>
</dbReference>
<protein>
    <recommendedName>
        <fullName evidence="4 13">Dihydrolipoyl dehydrogenase</fullName>
        <ecNumber evidence="3 13">1.8.1.4</ecNumber>
    </recommendedName>
</protein>
<dbReference type="PANTHER" id="PTHR22912:SF224">
    <property type="entry name" value="DIHYDROLIPOYL DEHYDROGENASE"/>
    <property type="match status" value="1"/>
</dbReference>
<name>A0ABS1WWQ1_9GAMM</name>
<sequence length="478" mass="50799">MSQYDVIVIGGGPAGYPAAIRAGQNKLKVACIDEWVNKDGSYAFGGTCLNAGCIPSKAMLESSELVHRAQHEFATHGIKVGEVKVDLATMQKRRAGIVKASTQGISALFKAAGVTGLQGHGKLLRVDNAGNKVEYTNKDGTKEELTAKHVILASGSAPTELKSLPFDGKQIVDSWGALEFDAVPKRLGVIGAGIIGLELGSVWRRLGAEVVVLEALDTFLPAADGAVSKEALKHFKKLGLDIRLGAKVSGADKSANGVKLKYTDAKGEQSVEVDKVVVAIGRRPFTKDLLGEGTGVQIDERGFIKVDHDCKTDVPNVWAVGDVVRGPMLAHKGKEEGVMVADLIAGKIAEVNYRTIPSVIYTHPEIAWVGLTEEEVKKSGRAYKVGSFPFLASGRARAMENTAGFVKIVAAQDDDEILGVHIIGPMAGELIAEAVLAMEYSASTEDLQRTIHAHPTLSEAVHEAALNADKIAIDFPNR</sequence>
<dbReference type="Gene3D" id="3.50.50.60">
    <property type="entry name" value="FAD/NAD(P)-binding domain"/>
    <property type="match status" value="2"/>
</dbReference>
<evidence type="ECO:0000256" key="13">
    <source>
        <dbReference type="RuleBase" id="RU003692"/>
    </source>
</evidence>
<gene>
    <name evidence="16" type="primary">lpdA</name>
    <name evidence="16" type="ORF">JM946_11625</name>
</gene>
<feature type="domain" description="Pyridine nucleotide-disulphide oxidoreductase dimerisation" evidence="14">
    <location>
        <begin position="356"/>
        <end position="465"/>
    </location>
</feature>
<dbReference type="GO" id="GO:0004148">
    <property type="term" value="F:dihydrolipoyl dehydrogenase (NADH) activity"/>
    <property type="evidence" value="ECO:0007669"/>
    <property type="project" value="UniProtKB-EC"/>
</dbReference>
<dbReference type="Pfam" id="PF02852">
    <property type="entry name" value="Pyr_redox_dim"/>
    <property type="match status" value="1"/>
</dbReference>
<dbReference type="PIRSF" id="PIRSF000350">
    <property type="entry name" value="Mercury_reductase_MerA"/>
    <property type="match status" value="1"/>
</dbReference>
<dbReference type="InterPro" id="IPR001100">
    <property type="entry name" value="Pyr_nuc-diS_OxRdtase"/>
</dbReference>
<dbReference type="InterPro" id="IPR012999">
    <property type="entry name" value="Pyr_OxRdtase_I_AS"/>
</dbReference>
<accession>A0ABS1WWQ1</accession>
<evidence type="ECO:0000259" key="14">
    <source>
        <dbReference type="Pfam" id="PF02852"/>
    </source>
</evidence>
<dbReference type="InterPro" id="IPR004099">
    <property type="entry name" value="Pyr_nucl-diS_OxRdtase_dimer"/>
</dbReference>
<feature type="domain" description="FAD/NAD(P)-binding" evidence="15">
    <location>
        <begin position="4"/>
        <end position="337"/>
    </location>
</feature>
<dbReference type="PRINTS" id="PR00368">
    <property type="entry name" value="FADPNR"/>
</dbReference>
<dbReference type="SUPFAM" id="SSF55424">
    <property type="entry name" value="FAD/NAD-linked reductases, dimerisation (C-terminal) domain"/>
    <property type="match status" value="1"/>
</dbReference>
<evidence type="ECO:0000256" key="10">
    <source>
        <dbReference type="ARBA" id="ARBA00023157"/>
    </source>
</evidence>
<evidence type="ECO:0000256" key="7">
    <source>
        <dbReference type="ARBA" id="ARBA00022827"/>
    </source>
</evidence>
<comment type="subcellular location">
    <subcellularLocation>
        <location evidence="1">Cytoplasm</location>
    </subcellularLocation>
</comment>
<keyword evidence="11 13" id="KW-0676">Redox-active center</keyword>
<keyword evidence="5" id="KW-0963">Cytoplasm</keyword>
<comment type="caution">
    <text evidence="16">The sequence shown here is derived from an EMBL/GenBank/DDBJ whole genome shotgun (WGS) entry which is preliminary data.</text>
</comment>